<dbReference type="GeneID" id="24417244"/>
<name>E3R0U5_COLGM</name>
<dbReference type="GO" id="GO:0005506">
    <property type="term" value="F:iron ion binding"/>
    <property type="evidence" value="ECO:0007669"/>
    <property type="project" value="InterPro"/>
</dbReference>
<keyword evidence="5 11" id="KW-0479">Metal-binding</keyword>
<dbReference type="RefSeq" id="XP_008100753.1">
    <property type="nucleotide sequence ID" value="XM_008102562.1"/>
</dbReference>
<dbReference type="CDD" id="cd11063">
    <property type="entry name" value="CYP52"/>
    <property type="match status" value="1"/>
</dbReference>
<keyword evidence="10" id="KW-0472">Membrane</keyword>
<keyword evidence="14" id="KW-1185">Reference proteome</keyword>
<dbReference type="GO" id="GO:0020037">
    <property type="term" value="F:heme binding"/>
    <property type="evidence" value="ECO:0007669"/>
    <property type="project" value="InterPro"/>
</dbReference>
<dbReference type="InterPro" id="IPR017972">
    <property type="entry name" value="Cyt_P450_CS"/>
</dbReference>
<dbReference type="PANTHER" id="PTHR24287">
    <property type="entry name" value="P450, PUTATIVE (EUROFUNG)-RELATED"/>
    <property type="match status" value="1"/>
</dbReference>
<dbReference type="EMBL" id="GG697492">
    <property type="protein sequence ID" value="EFQ36733.1"/>
    <property type="molecule type" value="Genomic_DNA"/>
</dbReference>
<keyword evidence="6" id="KW-1133">Transmembrane helix</keyword>
<organism evidence="14">
    <name type="scientific">Colletotrichum graminicola (strain M1.001 / M2 / FGSC 10212)</name>
    <name type="common">Maize anthracnose fungus</name>
    <name type="synonym">Glomerella graminicola</name>
    <dbReference type="NCBI Taxonomy" id="645133"/>
    <lineage>
        <taxon>Eukaryota</taxon>
        <taxon>Fungi</taxon>
        <taxon>Dikarya</taxon>
        <taxon>Ascomycota</taxon>
        <taxon>Pezizomycotina</taxon>
        <taxon>Sordariomycetes</taxon>
        <taxon>Hypocreomycetidae</taxon>
        <taxon>Glomerellales</taxon>
        <taxon>Glomerellaceae</taxon>
        <taxon>Colletotrichum</taxon>
        <taxon>Colletotrichum graminicola species complex</taxon>
    </lineage>
</organism>
<evidence type="ECO:0000256" key="9">
    <source>
        <dbReference type="ARBA" id="ARBA00023033"/>
    </source>
</evidence>
<dbReference type="STRING" id="645133.E3R0U5"/>
<evidence type="ECO:0000256" key="3">
    <source>
        <dbReference type="ARBA" id="ARBA00010617"/>
    </source>
</evidence>
<dbReference type="Gene3D" id="1.10.630.10">
    <property type="entry name" value="Cytochrome P450"/>
    <property type="match status" value="1"/>
</dbReference>
<dbReference type="PROSITE" id="PS00086">
    <property type="entry name" value="CYTOCHROME_P450"/>
    <property type="match status" value="1"/>
</dbReference>
<evidence type="ECO:0000313" key="14">
    <source>
        <dbReference type="Proteomes" id="UP000008782"/>
    </source>
</evidence>
<dbReference type="InterPro" id="IPR002401">
    <property type="entry name" value="Cyt_P450_E_grp-I"/>
</dbReference>
<keyword evidence="4" id="KW-0812">Transmembrane</keyword>
<dbReference type="PRINTS" id="PR00463">
    <property type="entry name" value="EP450I"/>
</dbReference>
<keyword evidence="8 11" id="KW-0408">Iron</keyword>
<dbReference type="InterPro" id="IPR036396">
    <property type="entry name" value="Cyt_P450_sf"/>
</dbReference>
<comment type="cofactor">
    <cofactor evidence="1 11">
        <name>heme</name>
        <dbReference type="ChEBI" id="CHEBI:30413"/>
    </cofactor>
</comment>
<dbReference type="AlphaFoldDB" id="E3R0U5"/>
<dbReference type="OrthoDB" id="1470350at2759"/>
<feature type="binding site" description="axial binding residue" evidence="11">
    <location>
        <position position="469"/>
    </location>
    <ligand>
        <name>heme</name>
        <dbReference type="ChEBI" id="CHEBI:30413"/>
    </ligand>
    <ligandPart>
        <name>Fe</name>
        <dbReference type="ChEBI" id="CHEBI:18248"/>
    </ligandPart>
</feature>
<evidence type="ECO:0000256" key="4">
    <source>
        <dbReference type="ARBA" id="ARBA00022692"/>
    </source>
</evidence>
<evidence type="ECO:0000256" key="7">
    <source>
        <dbReference type="ARBA" id="ARBA00023002"/>
    </source>
</evidence>
<evidence type="ECO:0000256" key="8">
    <source>
        <dbReference type="ARBA" id="ARBA00023004"/>
    </source>
</evidence>
<evidence type="ECO:0000313" key="13">
    <source>
        <dbReference type="EMBL" id="EFQ36733.1"/>
    </source>
</evidence>
<dbReference type="eggNOG" id="KOG0157">
    <property type="taxonomic scope" value="Eukaryota"/>
</dbReference>
<dbReference type="PANTHER" id="PTHR24287:SF5">
    <property type="entry name" value="P450, PUTATIVE (EUROFUNG)-RELATED"/>
    <property type="match status" value="1"/>
</dbReference>
<keyword evidence="11 12" id="KW-0349">Heme</keyword>
<evidence type="ECO:0000256" key="2">
    <source>
        <dbReference type="ARBA" id="ARBA00004167"/>
    </source>
</evidence>
<keyword evidence="7 12" id="KW-0560">Oxidoreductase</keyword>
<dbReference type="VEuPathDB" id="FungiDB:GLRG_11881"/>
<gene>
    <name evidence="13" type="ORF">GLRG_11881</name>
</gene>
<comment type="similarity">
    <text evidence="3 12">Belongs to the cytochrome P450 family.</text>
</comment>
<dbReference type="InterPro" id="IPR001128">
    <property type="entry name" value="Cyt_P450"/>
</dbReference>
<evidence type="ECO:0000256" key="1">
    <source>
        <dbReference type="ARBA" id="ARBA00001971"/>
    </source>
</evidence>
<dbReference type="Proteomes" id="UP000008782">
    <property type="component" value="Unassembled WGS sequence"/>
</dbReference>
<dbReference type="HOGENOM" id="CLU_001570_27_0_1"/>
<keyword evidence="9 12" id="KW-0503">Monooxygenase</keyword>
<dbReference type="GO" id="GO:0004497">
    <property type="term" value="F:monooxygenase activity"/>
    <property type="evidence" value="ECO:0007669"/>
    <property type="project" value="UniProtKB-KW"/>
</dbReference>
<accession>E3R0U5</accession>
<evidence type="ECO:0000256" key="5">
    <source>
        <dbReference type="ARBA" id="ARBA00022723"/>
    </source>
</evidence>
<sequence>MEYLHVLLRNLPGSFVQKLAVSLLCLAITRHLYLAAREETRINQLGGRAPRFSSIFPTDVLSGLHFLASITSHALRDQNLKFMHNAFLRAGHGKQNPYTFEVSLLGERTLFTSDPDNIRSMLATQFAEFGKGPRFRKDWFDLMGNSIFNVDGDAWYESRRRLRPLFTRQRVSDLASFERHVQVMLPMLAGGRTVNVKDVLSRLALDVSADFSLGRDVASLARHDDDGVFVAFERIRHTQSLVERLAALNFVVPRRQFRKDLATLDGFMKPSIDKALAMSPEELFDMDEKDHGYKLIHACVATSRDPRYLRDEMMSILIAGRDTTATTMAWMFYELARNPAVLADLRSEIEATVGVGPGAPEPTFQDLKSMRFCTCVINETLRLYPNAPFNIRTALKDTSLPRGGGPDGSGPVGVPAGTQVIYSTHVLQLRGDLNTFDLAPVHEFSPRRWLNWAPNPWTYIPFNGGPRICIGQQMALTEMAYVLVRVFQRYKGVQLRTAPKDIPASEPGWVRRATDAEPVETFARSRLRMASEITLAPRGAVDLSFSE</sequence>
<evidence type="ECO:0000256" key="12">
    <source>
        <dbReference type="RuleBase" id="RU000461"/>
    </source>
</evidence>
<dbReference type="GO" id="GO:0016020">
    <property type="term" value="C:membrane"/>
    <property type="evidence" value="ECO:0007669"/>
    <property type="project" value="UniProtKB-SubCell"/>
</dbReference>
<dbReference type="SUPFAM" id="SSF48264">
    <property type="entry name" value="Cytochrome P450"/>
    <property type="match status" value="1"/>
</dbReference>
<dbReference type="PRINTS" id="PR00385">
    <property type="entry name" value="P450"/>
</dbReference>
<dbReference type="GO" id="GO:0016705">
    <property type="term" value="F:oxidoreductase activity, acting on paired donors, with incorporation or reduction of molecular oxygen"/>
    <property type="evidence" value="ECO:0007669"/>
    <property type="project" value="InterPro"/>
</dbReference>
<evidence type="ECO:0000256" key="10">
    <source>
        <dbReference type="ARBA" id="ARBA00023136"/>
    </source>
</evidence>
<reference evidence="14" key="1">
    <citation type="journal article" date="2012" name="Nat. Genet.">
        <title>Lifestyle transitions in plant pathogenic Colletotrichum fungi deciphered by genome and transcriptome analyses.</title>
        <authorList>
            <person name="O'Connell R.J."/>
            <person name="Thon M.R."/>
            <person name="Hacquard S."/>
            <person name="Amyotte S.G."/>
            <person name="Kleemann J."/>
            <person name="Torres M.F."/>
            <person name="Damm U."/>
            <person name="Buiate E.A."/>
            <person name="Epstein L."/>
            <person name="Alkan N."/>
            <person name="Altmueller J."/>
            <person name="Alvarado-Balderrama L."/>
            <person name="Bauser C.A."/>
            <person name="Becker C."/>
            <person name="Birren B.W."/>
            <person name="Chen Z."/>
            <person name="Choi J."/>
            <person name="Crouch J.A."/>
            <person name="Duvick J.P."/>
            <person name="Farman M.A."/>
            <person name="Gan P."/>
            <person name="Heiman D."/>
            <person name="Henrissat B."/>
            <person name="Howard R.J."/>
            <person name="Kabbage M."/>
            <person name="Koch C."/>
            <person name="Kracher B."/>
            <person name="Kubo Y."/>
            <person name="Law A.D."/>
            <person name="Lebrun M.-H."/>
            <person name="Lee Y.-H."/>
            <person name="Miyara I."/>
            <person name="Moore N."/>
            <person name="Neumann U."/>
            <person name="Nordstroem K."/>
            <person name="Panaccione D.G."/>
            <person name="Panstruga R."/>
            <person name="Place M."/>
            <person name="Proctor R.H."/>
            <person name="Prusky D."/>
            <person name="Rech G."/>
            <person name="Reinhardt R."/>
            <person name="Rollins J.A."/>
            <person name="Rounsley S."/>
            <person name="Schardl C.L."/>
            <person name="Schwartz D.C."/>
            <person name="Shenoy N."/>
            <person name="Shirasu K."/>
            <person name="Sikhakolli U.R."/>
            <person name="Stueber K."/>
            <person name="Sukno S.A."/>
            <person name="Sweigard J.A."/>
            <person name="Takano Y."/>
            <person name="Takahara H."/>
            <person name="Trail F."/>
            <person name="van der Does H.C."/>
            <person name="Voll L.M."/>
            <person name="Will I."/>
            <person name="Young S."/>
            <person name="Zeng Q."/>
            <person name="Zhang J."/>
            <person name="Zhou S."/>
            <person name="Dickman M.B."/>
            <person name="Schulze-Lefert P."/>
            <person name="Ver Loren van Themaat E."/>
            <person name="Ma L.-J."/>
            <person name="Vaillancourt L.J."/>
        </authorList>
    </citation>
    <scope>NUCLEOTIDE SEQUENCE [LARGE SCALE GENOMIC DNA]</scope>
    <source>
        <strain evidence="14">M1.001 / M2 / FGSC 10212</strain>
    </source>
</reference>
<proteinExistence type="inferred from homology"/>
<comment type="subcellular location">
    <subcellularLocation>
        <location evidence="2">Membrane</location>
        <topology evidence="2">Single-pass membrane protein</topology>
    </subcellularLocation>
</comment>
<dbReference type="Pfam" id="PF00067">
    <property type="entry name" value="p450"/>
    <property type="match status" value="1"/>
</dbReference>
<evidence type="ECO:0000256" key="6">
    <source>
        <dbReference type="ARBA" id="ARBA00022989"/>
    </source>
</evidence>
<dbReference type="InterPro" id="IPR047146">
    <property type="entry name" value="Cyt_P450_E_CYP52_fungi"/>
</dbReference>
<evidence type="ECO:0000256" key="11">
    <source>
        <dbReference type="PIRSR" id="PIRSR602401-1"/>
    </source>
</evidence>
<protein>
    <submittedName>
        <fullName evidence="13">Cytochrome P450</fullName>
    </submittedName>
</protein>